<proteinExistence type="predicted"/>
<sequence>MKTFSFIDFGLKDFLRDEFNEVIKINAEDNHHALDLFLAPGGVADKSDWTNKGLKSWCWEDEA</sequence>
<dbReference type="RefSeq" id="WP_145236333.1">
    <property type="nucleotide sequence ID" value="NZ_VNFF01000007.1"/>
</dbReference>
<reference evidence="1 2" key="1">
    <citation type="submission" date="2019-07" db="EMBL/GenBank/DDBJ databases">
        <title>Diversity of Bacteria from Kongsfjorden, Arctic.</title>
        <authorList>
            <person name="Yu Y."/>
        </authorList>
    </citation>
    <scope>NUCLEOTIDE SEQUENCE [LARGE SCALE GENOMIC DNA]</scope>
    <source>
        <strain evidence="1 2">SM1927</strain>
    </source>
</reference>
<protein>
    <submittedName>
        <fullName evidence="1">Uncharacterized protein</fullName>
    </submittedName>
</protein>
<gene>
    <name evidence="1" type="ORF">FQP85_08240</name>
</gene>
<comment type="caution">
    <text evidence="1">The sequence shown here is derived from an EMBL/GenBank/DDBJ whole genome shotgun (WGS) entry which is preliminary data.</text>
</comment>
<organism evidence="1 2">
    <name type="scientific">Pseudoalteromonas neustonica</name>
    <dbReference type="NCBI Taxonomy" id="1840331"/>
    <lineage>
        <taxon>Bacteria</taxon>
        <taxon>Pseudomonadati</taxon>
        <taxon>Pseudomonadota</taxon>
        <taxon>Gammaproteobacteria</taxon>
        <taxon>Alteromonadales</taxon>
        <taxon>Pseudoalteromonadaceae</taxon>
        <taxon>Pseudoalteromonas</taxon>
    </lineage>
</organism>
<dbReference type="Proteomes" id="UP000317938">
    <property type="component" value="Unassembled WGS sequence"/>
</dbReference>
<dbReference type="EMBL" id="VNFF01000007">
    <property type="protein sequence ID" value="TVU83754.1"/>
    <property type="molecule type" value="Genomic_DNA"/>
</dbReference>
<evidence type="ECO:0000313" key="2">
    <source>
        <dbReference type="Proteomes" id="UP000317938"/>
    </source>
</evidence>
<evidence type="ECO:0000313" key="1">
    <source>
        <dbReference type="EMBL" id="TVU83754.1"/>
    </source>
</evidence>
<name>A0ABY3FFS3_9GAMM</name>
<accession>A0ABY3FFS3</accession>
<keyword evidence="2" id="KW-1185">Reference proteome</keyword>